<protein>
    <submittedName>
        <fullName evidence="1">Uncharacterized protein</fullName>
    </submittedName>
</protein>
<reference evidence="1 2" key="1">
    <citation type="submission" date="2016-01" db="EMBL/GenBank/DDBJ databases">
        <title>The new phylogeny of the genus Mycobacterium.</title>
        <authorList>
            <person name="Tarcisio F."/>
            <person name="Conor M."/>
            <person name="Antonella G."/>
            <person name="Elisabetta G."/>
            <person name="Giulia F.S."/>
            <person name="Sara T."/>
            <person name="Anna F."/>
            <person name="Clotilde B."/>
            <person name="Roberto B."/>
            <person name="Veronica D.S."/>
            <person name="Fabio R."/>
            <person name="Monica P."/>
            <person name="Olivier J."/>
            <person name="Enrico T."/>
            <person name="Nicola S."/>
        </authorList>
    </citation>
    <scope>NUCLEOTIDE SEQUENCE [LARGE SCALE GENOMIC DNA]</scope>
    <source>
        <strain evidence="1 2">DSM 43505</strain>
    </source>
</reference>
<keyword evidence="2" id="KW-1185">Reference proteome</keyword>
<evidence type="ECO:0000313" key="2">
    <source>
        <dbReference type="Proteomes" id="UP000193738"/>
    </source>
</evidence>
<gene>
    <name evidence="1" type="ORF">AWC07_20190</name>
</gene>
<name>A0A1X1UQ23_MYCGS</name>
<comment type="caution">
    <text evidence="1">The sequence shown here is derived from an EMBL/GenBank/DDBJ whole genome shotgun (WGS) entry which is preliminary data.</text>
</comment>
<dbReference type="EMBL" id="LQOX01000153">
    <property type="protein sequence ID" value="ORV58841.1"/>
    <property type="molecule type" value="Genomic_DNA"/>
</dbReference>
<accession>A0A1X1UQ23</accession>
<dbReference type="Proteomes" id="UP000193738">
    <property type="component" value="Unassembled WGS sequence"/>
</dbReference>
<evidence type="ECO:0000313" key="1">
    <source>
        <dbReference type="EMBL" id="ORV58841.1"/>
    </source>
</evidence>
<organism evidence="1 2">
    <name type="scientific">Mycobacterium gastri</name>
    <dbReference type="NCBI Taxonomy" id="1777"/>
    <lineage>
        <taxon>Bacteria</taxon>
        <taxon>Bacillati</taxon>
        <taxon>Actinomycetota</taxon>
        <taxon>Actinomycetes</taxon>
        <taxon>Mycobacteriales</taxon>
        <taxon>Mycobacteriaceae</taxon>
        <taxon>Mycobacterium</taxon>
    </lineage>
</organism>
<sequence>MAAAARVGFVAGPRQHRAVAMVIGVIGVIGFEGGRCDQHRPGPNPRQLLPAEPLEHIHCDSLYRRSRNHDGGNEIAGPHDRPRQAISASATAMTGMRRTMLRTWLRTGGGRGGERPFIGVVHIPPQCPLSCVFTGWQRRVSGSGRSAYELIA</sequence>
<dbReference type="AlphaFoldDB" id="A0A1X1UQ23"/>
<proteinExistence type="predicted"/>